<dbReference type="Proteomes" id="UP000011518">
    <property type="component" value="Unassembled WGS sequence"/>
</dbReference>
<evidence type="ECO:0000313" key="2">
    <source>
        <dbReference type="Proteomes" id="UP000011518"/>
    </source>
</evidence>
<keyword evidence="2" id="KW-1185">Reference proteome</keyword>
<dbReference type="EMBL" id="KB321035">
    <property type="protein sequence ID" value="ELW48566.1"/>
    <property type="molecule type" value="Genomic_DNA"/>
</dbReference>
<gene>
    <name evidence="1" type="ORF">TREES_T100018015</name>
</gene>
<dbReference type="InParanoid" id="L9JDC2"/>
<protein>
    <submittedName>
        <fullName evidence="1">Uncharacterized protein</fullName>
    </submittedName>
</protein>
<evidence type="ECO:0000313" key="1">
    <source>
        <dbReference type="EMBL" id="ELW48566.1"/>
    </source>
</evidence>
<dbReference type="AlphaFoldDB" id="L9JDC2"/>
<name>L9JDC2_TUPCH</name>
<reference evidence="2" key="2">
    <citation type="journal article" date="2013" name="Nat. Commun.">
        <title>Genome of the Chinese tree shrew.</title>
        <authorList>
            <person name="Fan Y."/>
            <person name="Huang Z.Y."/>
            <person name="Cao C.C."/>
            <person name="Chen C.S."/>
            <person name="Chen Y.X."/>
            <person name="Fan D.D."/>
            <person name="He J."/>
            <person name="Hou H.L."/>
            <person name="Hu L."/>
            <person name="Hu X.T."/>
            <person name="Jiang X.T."/>
            <person name="Lai R."/>
            <person name="Lang Y.S."/>
            <person name="Liang B."/>
            <person name="Liao S.G."/>
            <person name="Mu D."/>
            <person name="Ma Y.Y."/>
            <person name="Niu Y.Y."/>
            <person name="Sun X.Q."/>
            <person name="Xia J.Q."/>
            <person name="Xiao J."/>
            <person name="Xiong Z.Q."/>
            <person name="Xu L."/>
            <person name="Yang L."/>
            <person name="Zhang Y."/>
            <person name="Zhao W."/>
            <person name="Zhao X.D."/>
            <person name="Zheng Y.T."/>
            <person name="Zhou J.M."/>
            <person name="Zhu Y.B."/>
            <person name="Zhang G.J."/>
            <person name="Wang J."/>
            <person name="Yao Y.G."/>
        </authorList>
    </citation>
    <scope>NUCLEOTIDE SEQUENCE [LARGE SCALE GENOMIC DNA]</scope>
</reference>
<organism evidence="1 2">
    <name type="scientific">Tupaia chinensis</name>
    <name type="common">Chinese tree shrew</name>
    <name type="synonym">Tupaia belangeri chinensis</name>
    <dbReference type="NCBI Taxonomy" id="246437"/>
    <lineage>
        <taxon>Eukaryota</taxon>
        <taxon>Metazoa</taxon>
        <taxon>Chordata</taxon>
        <taxon>Craniata</taxon>
        <taxon>Vertebrata</taxon>
        <taxon>Euteleostomi</taxon>
        <taxon>Mammalia</taxon>
        <taxon>Eutheria</taxon>
        <taxon>Euarchontoglires</taxon>
        <taxon>Scandentia</taxon>
        <taxon>Tupaiidae</taxon>
        <taxon>Tupaia</taxon>
    </lineage>
</organism>
<reference evidence="2" key="1">
    <citation type="submission" date="2012-07" db="EMBL/GenBank/DDBJ databases">
        <title>Genome of the Chinese tree shrew, a rising model animal genetically related to primates.</title>
        <authorList>
            <person name="Zhang G."/>
            <person name="Fan Y."/>
            <person name="Yao Y."/>
            <person name="Huang Z."/>
        </authorList>
    </citation>
    <scope>NUCLEOTIDE SEQUENCE [LARGE SCALE GENOMIC DNA]</scope>
</reference>
<accession>L9JDC2</accession>
<sequence>MTQPCAALQSLLSDLLQKRFINMKRNSQQTNEKRATDMRRAKMQTPIPSCSSMLTCPSAQLPTLTTLPQKPSEAVYSSPSKPVMIQSTSLGLLWLE</sequence>
<proteinExistence type="predicted"/>